<dbReference type="RefSeq" id="WP_135313852.1">
    <property type="nucleotide sequence ID" value="NZ_CP038439.1"/>
</dbReference>
<protein>
    <submittedName>
        <fullName evidence="2">Uncharacterized protein</fullName>
    </submittedName>
</protein>
<sequence length="71" mass="7847">MNMNMLFNMFTRLVMRRAMNWGINKGVAKMSRGKGKPPVGGQPGAGQGRGQPNGSADLARKMRTLSRLTRR</sequence>
<feature type="compositionally biased region" description="Gly residues" evidence="1">
    <location>
        <begin position="41"/>
        <end position="51"/>
    </location>
</feature>
<organism evidence="2 3">
    <name type="scientific">Paracoccus liaowanqingii</name>
    <dbReference type="NCBI Taxonomy" id="2560053"/>
    <lineage>
        <taxon>Bacteria</taxon>
        <taxon>Pseudomonadati</taxon>
        <taxon>Pseudomonadota</taxon>
        <taxon>Alphaproteobacteria</taxon>
        <taxon>Rhodobacterales</taxon>
        <taxon>Paracoccaceae</taxon>
        <taxon>Paracoccus</taxon>
    </lineage>
</organism>
<dbReference type="KEGG" id="plia:E4191_13430"/>
<accession>A0A4P7HMZ5</accession>
<feature type="region of interest" description="Disordered" evidence="1">
    <location>
        <begin position="28"/>
        <end position="71"/>
    </location>
</feature>
<dbReference type="EMBL" id="CP038439">
    <property type="protein sequence ID" value="QBX35585.1"/>
    <property type="molecule type" value="Genomic_DNA"/>
</dbReference>
<feature type="compositionally biased region" description="Basic residues" evidence="1">
    <location>
        <begin position="61"/>
        <end position="71"/>
    </location>
</feature>
<dbReference type="AlphaFoldDB" id="A0A4P7HMZ5"/>
<evidence type="ECO:0000313" key="3">
    <source>
        <dbReference type="Proteomes" id="UP000296374"/>
    </source>
</evidence>
<proteinExistence type="predicted"/>
<evidence type="ECO:0000256" key="1">
    <source>
        <dbReference type="SAM" id="MobiDB-lite"/>
    </source>
</evidence>
<reference evidence="3" key="1">
    <citation type="submission" date="2019-03" db="EMBL/GenBank/DDBJ databases">
        <authorList>
            <person name="Li J."/>
        </authorList>
    </citation>
    <scope>NUCLEOTIDE SEQUENCE [LARGE SCALE GENOMIC DNA]</scope>
    <source>
        <strain evidence="3">2251</strain>
    </source>
</reference>
<gene>
    <name evidence="2" type="ORF">E4191_13430</name>
</gene>
<dbReference type="Proteomes" id="UP000296374">
    <property type="component" value="Chromosome"/>
</dbReference>
<name>A0A4P7HMZ5_9RHOB</name>
<evidence type="ECO:0000313" key="2">
    <source>
        <dbReference type="EMBL" id="QBX35585.1"/>
    </source>
</evidence>